<protein>
    <submittedName>
        <fullName evidence="1">Uncharacterized protein</fullName>
    </submittedName>
</protein>
<accession>A0A0E9UHC4</accession>
<dbReference type="EMBL" id="GBXM01044214">
    <property type="protein sequence ID" value="JAH64363.1"/>
    <property type="molecule type" value="Transcribed_RNA"/>
</dbReference>
<proteinExistence type="predicted"/>
<dbReference type="AlphaFoldDB" id="A0A0E9UHC4"/>
<organism evidence="1">
    <name type="scientific">Anguilla anguilla</name>
    <name type="common">European freshwater eel</name>
    <name type="synonym">Muraena anguilla</name>
    <dbReference type="NCBI Taxonomy" id="7936"/>
    <lineage>
        <taxon>Eukaryota</taxon>
        <taxon>Metazoa</taxon>
        <taxon>Chordata</taxon>
        <taxon>Craniata</taxon>
        <taxon>Vertebrata</taxon>
        <taxon>Euteleostomi</taxon>
        <taxon>Actinopterygii</taxon>
        <taxon>Neopterygii</taxon>
        <taxon>Teleostei</taxon>
        <taxon>Anguilliformes</taxon>
        <taxon>Anguillidae</taxon>
        <taxon>Anguilla</taxon>
    </lineage>
</organism>
<name>A0A0E9UHC4_ANGAN</name>
<reference evidence="1" key="2">
    <citation type="journal article" date="2015" name="Fish Shellfish Immunol.">
        <title>Early steps in the European eel (Anguilla anguilla)-Vibrio vulnificus interaction in the gills: Role of the RtxA13 toxin.</title>
        <authorList>
            <person name="Callol A."/>
            <person name="Pajuelo D."/>
            <person name="Ebbesson L."/>
            <person name="Teles M."/>
            <person name="MacKenzie S."/>
            <person name="Amaro C."/>
        </authorList>
    </citation>
    <scope>NUCLEOTIDE SEQUENCE</scope>
</reference>
<reference evidence="1" key="1">
    <citation type="submission" date="2014-11" db="EMBL/GenBank/DDBJ databases">
        <authorList>
            <person name="Amaro Gonzalez C."/>
        </authorList>
    </citation>
    <scope>NUCLEOTIDE SEQUENCE</scope>
</reference>
<evidence type="ECO:0000313" key="1">
    <source>
        <dbReference type="EMBL" id="JAH64363.1"/>
    </source>
</evidence>
<sequence length="73" mass="8289">MMVWRNTDQYPAIRQTVKLSIQCAKTTPSCPLCCTLCPCNIGRGGVKHRLFSHKKEKHCGRVINRSDLFLGKL</sequence>